<organism evidence="3 4">
    <name type="scientific">Vitreoscilla filiformis</name>
    <dbReference type="NCBI Taxonomy" id="63"/>
    <lineage>
        <taxon>Bacteria</taxon>
        <taxon>Pseudomonadati</taxon>
        <taxon>Pseudomonadota</taxon>
        <taxon>Betaproteobacteria</taxon>
        <taxon>Neisseriales</taxon>
        <taxon>Neisseriaceae</taxon>
        <taxon>Vitreoscilla</taxon>
    </lineage>
</organism>
<dbReference type="PANTHER" id="PTHR23150:SF35">
    <property type="entry name" value="BLL6746 PROTEIN"/>
    <property type="match status" value="1"/>
</dbReference>
<sequence length="401" mass="43910">MRWGLSLLLALVIVAPSRPVRTTANGANMPSWVPALLPTKEGELQAQLLQTSADIKTLKDSLSAKEVQLQEARVHVQEAQRNALDAGQRAMRLQAELDAVRLLVDPKQAAAMEQRAAEAKNQPVYDLAELYVSGCTSKEACPTFIVIPRVGTVTLGSDREAISVSFRHRFAMARTEVTVAQWRAFWNAPDRDYQPTGMTIDPCRWDDPAMSGDETAPIRCVSAVDAEAYARWFAKRYANRLGVKVESIGLPSEAEWELSARGGLYTEPYLWKKDLPLPERCLQSQFGKCSGGIRSVAGRRPNGYGLYDMIGNVNEWLASPWRENRAAIPSDARDVFSPTASMRVVRGGSYASMTDDGLSLIARSGSVKQRRDPYIGFRLVVRLVGTVDAGTPAAKPASAGA</sequence>
<dbReference type="InterPro" id="IPR051043">
    <property type="entry name" value="Sulfatase_Mod_Factor_Kinase"/>
</dbReference>
<dbReference type="AlphaFoldDB" id="A0A221KBD0"/>
<dbReference type="PANTHER" id="PTHR23150">
    <property type="entry name" value="SULFATASE MODIFYING FACTOR 1, 2"/>
    <property type="match status" value="1"/>
</dbReference>
<dbReference type="Proteomes" id="UP000199729">
    <property type="component" value="Chromosome"/>
</dbReference>
<evidence type="ECO:0000313" key="3">
    <source>
        <dbReference type="EMBL" id="ASM76127.1"/>
    </source>
</evidence>
<keyword evidence="4" id="KW-1185">Reference proteome</keyword>
<feature type="coiled-coil region" evidence="1">
    <location>
        <begin position="62"/>
        <end position="96"/>
    </location>
</feature>
<evidence type="ECO:0000313" key="4">
    <source>
        <dbReference type="Proteomes" id="UP000199729"/>
    </source>
</evidence>
<evidence type="ECO:0000259" key="2">
    <source>
        <dbReference type="Pfam" id="PF03781"/>
    </source>
</evidence>
<reference evidence="3 4" key="1">
    <citation type="submission" date="2017-07" db="EMBL/GenBank/DDBJ databases">
        <title>Complete Genome Sequence of the cosmetic ferment Vitreoscilla filiformis (ATCC15551).</title>
        <authorList>
            <person name="Contreras S."/>
            <person name="Sagory-Zalkind P."/>
            <person name="Blanquart H."/>
            <person name="Iltis A."/>
            <person name="Morand S.C."/>
        </authorList>
    </citation>
    <scope>NUCLEOTIDE SEQUENCE [LARGE SCALE GENOMIC DNA]</scope>
    <source>
        <strain evidence="3 4">ATCC 15551</strain>
    </source>
</reference>
<feature type="domain" description="Sulfatase-modifying factor enzyme-like" evidence="2">
    <location>
        <begin position="151"/>
        <end position="380"/>
    </location>
</feature>
<accession>A0A221KBD0</accession>
<dbReference type="GO" id="GO:0120147">
    <property type="term" value="F:formylglycine-generating oxidase activity"/>
    <property type="evidence" value="ECO:0007669"/>
    <property type="project" value="TreeGrafter"/>
</dbReference>
<dbReference type="InterPro" id="IPR016187">
    <property type="entry name" value="CTDL_fold"/>
</dbReference>
<keyword evidence="1" id="KW-0175">Coiled coil</keyword>
<proteinExistence type="predicted"/>
<protein>
    <recommendedName>
        <fullName evidence="2">Sulfatase-modifying factor enzyme-like domain-containing protein</fullName>
    </recommendedName>
</protein>
<dbReference type="KEGG" id="vff:VITFI_CDS0348"/>
<dbReference type="Pfam" id="PF03781">
    <property type="entry name" value="FGE-sulfatase"/>
    <property type="match status" value="1"/>
</dbReference>
<dbReference type="SUPFAM" id="SSF56436">
    <property type="entry name" value="C-type lectin-like"/>
    <property type="match status" value="1"/>
</dbReference>
<evidence type="ECO:0000256" key="1">
    <source>
        <dbReference type="SAM" id="Coils"/>
    </source>
</evidence>
<name>A0A221KBD0_VITFI</name>
<gene>
    <name evidence="3" type="ORF">VITFI_CDS0348</name>
</gene>
<dbReference type="EMBL" id="CP022423">
    <property type="protein sequence ID" value="ASM76127.1"/>
    <property type="molecule type" value="Genomic_DNA"/>
</dbReference>
<dbReference type="InterPro" id="IPR005532">
    <property type="entry name" value="SUMF_dom"/>
</dbReference>
<dbReference type="InterPro" id="IPR042095">
    <property type="entry name" value="SUMF_sf"/>
</dbReference>
<dbReference type="Gene3D" id="3.90.1580.10">
    <property type="entry name" value="paralog of FGE (formylglycine-generating enzyme)"/>
    <property type="match status" value="1"/>
</dbReference>